<dbReference type="Gene3D" id="1.20.1070.10">
    <property type="entry name" value="Rhodopsin 7-helix transmembrane proteins"/>
    <property type="match status" value="1"/>
</dbReference>
<feature type="transmembrane region" description="Helical" evidence="13">
    <location>
        <begin position="246"/>
        <end position="268"/>
    </location>
</feature>
<dbReference type="GO" id="GO:0005886">
    <property type="term" value="C:plasma membrane"/>
    <property type="evidence" value="ECO:0007669"/>
    <property type="project" value="UniProtKB-SubCell"/>
</dbReference>
<evidence type="ECO:0000256" key="4">
    <source>
        <dbReference type="ARBA" id="ARBA00022692"/>
    </source>
</evidence>
<sequence>MATNVTEVITINTNMMISNNNNNDDDNNNNSTFNNNNSTFNNNNNTDTFCNGSWDAENYIETRLGPKRLPYPILLPVTVLYCVIALGGLIGNTLTCLVVTNNNTMKTSTNYYLVNLAVADLLTLILALPLEVHQMWVQYPWTWGEAACRVRAMVPETVAHVSVLTILAVSGERYVAITNPMYAHTTHTLARTTRVIPVIWLVSLAAAAPWGYFQQVNQLIDPQGMVLPESAWCAIPFITHNTGFSWLMWMSSVGAFFLPMVVLITLYCRIGMVLALDPPTRTPKAGDGAMHTRKMCIRMLGKVFCHPAIAVVVTFFLCWAPFHAQRLMFVIVTSNNSWTDQLLSVNTKLFVFTGTCYYLNSAVNPILYSVMSVRFRNALRRSVCGGREWARRHQHHHQHQQHYNSNTTTFKTKEISNYSFTRRLQIPTSTTATRNDVGVHYGFEKMDIEV</sequence>
<feature type="transmembrane region" description="Helical" evidence="13">
    <location>
        <begin position="73"/>
        <end position="91"/>
    </location>
</feature>
<feature type="region of interest" description="Disordered" evidence="12">
    <location>
        <begin position="17"/>
        <end position="38"/>
    </location>
</feature>
<evidence type="ECO:0000256" key="12">
    <source>
        <dbReference type="SAM" id="MobiDB-lite"/>
    </source>
</evidence>
<evidence type="ECO:0000256" key="1">
    <source>
        <dbReference type="ARBA" id="ARBA00004651"/>
    </source>
</evidence>
<keyword evidence="9" id="KW-0675">Receptor</keyword>
<keyword evidence="6" id="KW-0297">G-protein coupled receptor</keyword>
<reference evidence="15" key="1">
    <citation type="submission" date="2023-11" db="EMBL/GenBank/DDBJ databases">
        <title>Genome assemblies of two species of porcelain crab, Petrolisthes cinctipes and Petrolisthes manimaculis (Anomura: Porcellanidae).</title>
        <authorList>
            <person name="Angst P."/>
        </authorList>
    </citation>
    <scope>NUCLEOTIDE SEQUENCE</scope>
    <source>
        <strain evidence="15">PB745_02</strain>
        <tissue evidence="15">Gill</tissue>
    </source>
</reference>
<proteinExistence type="inferred from homology"/>
<dbReference type="PANTHER" id="PTHR24243:SF208">
    <property type="entry name" value="PYROKININ-1 RECEPTOR"/>
    <property type="match status" value="1"/>
</dbReference>
<dbReference type="PANTHER" id="PTHR24243">
    <property type="entry name" value="G-PROTEIN COUPLED RECEPTOR"/>
    <property type="match status" value="1"/>
</dbReference>
<organism evidence="15 16">
    <name type="scientific">Petrolisthes manimaculis</name>
    <dbReference type="NCBI Taxonomy" id="1843537"/>
    <lineage>
        <taxon>Eukaryota</taxon>
        <taxon>Metazoa</taxon>
        <taxon>Ecdysozoa</taxon>
        <taxon>Arthropoda</taxon>
        <taxon>Crustacea</taxon>
        <taxon>Multicrustacea</taxon>
        <taxon>Malacostraca</taxon>
        <taxon>Eumalacostraca</taxon>
        <taxon>Eucarida</taxon>
        <taxon>Decapoda</taxon>
        <taxon>Pleocyemata</taxon>
        <taxon>Anomura</taxon>
        <taxon>Galatheoidea</taxon>
        <taxon>Porcellanidae</taxon>
        <taxon>Petrolisthes</taxon>
    </lineage>
</organism>
<evidence type="ECO:0000256" key="3">
    <source>
        <dbReference type="ARBA" id="ARBA00022475"/>
    </source>
</evidence>
<keyword evidence="5 13" id="KW-1133">Transmembrane helix</keyword>
<evidence type="ECO:0000313" key="15">
    <source>
        <dbReference type="EMBL" id="KAK4304548.1"/>
    </source>
</evidence>
<keyword evidence="4 13" id="KW-0812">Transmembrane</keyword>
<feature type="transmembrane region" description="Helical" evidence="13">
    <location>
        <begin position="303"/>
        <end position="322"/>
    </location>
</feature>
<evidence type="ECO:0000313" key="16">
    <source>
        <dbReference type="Proteomes" id="UP001292094"/>
    </source>
</evidence>
<evidence type="ECO:0000256" key="6">
    <source>
        <dbReference type="ARBA" id="ARBA00023040"/>
    </source>
</evidence>
<evidence type="ECO:0000256" key="8">
    <source>
        <dbReference type="ARBA" id="ARBA00023157"/>
    </source>
</evidence>
<keyword evidence="11" id="KW-0807">Transducer</keyword>
<evidence type="ECO:0000256" key="7">
    <source>
        <dbReference type="ARBA" id="ARBA00023136"/>
    </source>
</evidence>
<dbReference type="PROSITE" id="PS50262">
    <property type="entry name" value="G_PROTEIN_RECEP_F1_2"/>
    <property type="match status" value="1"/>
</dbReference>
<keyword evidence="16" id="KW-1185">Reference proteome</keyword>
<dbReference type="AlphaFoldDB" id="A0AAE1TZJ2"/>
<evidence type="ECO:0000256" key="5">
    <source>
        <dbReference type="ARBA" id="ARBA00022989"/>
    </source>
</evidence>
<evidence type="ECO:0000256" key="2">
    <source>
        <dbReference type="ARBA" id="ARBA00010663"/>
    </source>
</evidence>
<comment type="subcellular location">
    <subcellularLocation>
        <location evidence="1">Cell membrane</location>
        <topology evidence="1">Multi-pass membrane protein</topology>
    </subcellularLocation>
</comment>
<dbReference type="InterPro" id="IPR005390">
    <property type="entry name" value="NeuromedU_rcpt"/>
</dbReference>
<comment type="caution">
    <text evidence="15">The sequence shown here is derived from an EMBL/GenBank/DDBJ whole genome shotgun (WGS) entry which is preliminary data.</text>
</comment>
<keyword evidence="7 13" id="KW-0472">Membrane</keyword>
<protein>
    <recommendedName>
        <fullName evidence="14">G-protein coupled receptors family 1 profile domain-containing protein</fullName>
    </recommendedName>
</protein>
<name>A0AAE1TZJ2_9EUCA</name>
<evidence type="ECO:0000256" key="10">
    <source>
        <dbReference type="ARBA" id="ARBA00023180"/>
    </source>
</evidence>
<comment type="similarity">
    <text evidence="2">Belongs to the G-protein coupled receptor 1 family.</text>
</comment>
<keyword evidence="8" id="KW-1015">Disulfide bond</keyword>
<dbReference type="Pfam" id="PF00001">
    <property type="entry name" value="7tm_1"/>
    <property type="match status" value="1"/>
</dbReference>
<feature type="transmembrane region" description="Helical" evidence="13">
    <location>
        <begin position="195"/>
        <end position="213"/>
    </location>
</feature>
<evidence type="ECO:0000256" key="11">
    <source>
        <dbReference type="ARBA" id="ARBA00023224"/>
    </source>
</evidence>
<dbReference type="GO" id="GO:0001607">
    <property type="term" value="F:neuromedin U receptor activity"/>
    <property type="evidence" value="ECO:0007669"/>
    <property type="project" value="InterPro"/>
</dbReference>
<evidence type="ECO:0000256" key="13">
    <source>
        <dbReference type="SAM" id="Phobius"/>
    </source>
</evidence>
<dbReference type="InterPro" id="IPR000276">
    <property type="entry name" value="GPCR_Rhodpsn"/>
</dbReference>
<dbReference type="SUPFAM" id="SSF81321">
    <property type="entry name" value="Family A G protein-coupled receptor-like"/>
    <property type="match status" value="1"/>
</dbReference>
<dbReference type="InterPro" id="IPR017452">
    <property type="entry name" value="GPCR_Rhodpsn_7TM"/>
</dbReference>
<feature type="transmembrane region" description="Helical" evidence="13">
    <location>
        <begin position="349"/>
        <end position="371"/>
    </location>
</feature>
<gene>
    <name evidence="15" type="ORF">Pmani_023429</name>
</gene>
<evidence type="ECO:0000256" key="9">
    <source>
        <dbReference type="ARBA" id="ARBA00023170"/>
    </source>
</evidence>
<dbReference type="Proteomes" id="UP001292094">
    <property type="component" value="Unassembled WGS sequence"/>
</dbReference>
<keyword evidence="10" id="KW-0325">Glycoprotein</keyword>
<accession>A0AAE1TZJ2</accession>
<feature type="transmembrane region" description="Helical" evidence="13">
    <location>
        <begin position="111"/>
        <end position="130"/>
    </location>
</feature>
<dbReference type="PRINTS" id="PR00237">
    <property type="entry name" value="GPCRRHODOPSN"/>
</dbReference>
<evidence type="ECO:0000259" key="14">
    <source>
        <dbReference type="PROSITE" id="PS50262"/>
    </source>
</evidence>
<keyword evidence="3" id="KW-1003">Cell membrane</keyword>
<feature type="domain" description="G-protein coupled receptors family 1 profile" evidence="14">
    <location>
        <begin position="91"/>
        <end position="368"/>
    </location>
</feature>
<dbReference type="EMBL" id="JAWZYT010002409">
    <property type="protein sequence ID" value="KAK4304548.1"/>
    <property type="molecule type" value="Genomic_DNA"/>
</dbReference>
<dbReference type="PRINTS" id="PR01565">
    <property type="entry name" value="NEUROMEDINUR"/>
</dbReference>